<sequence>MMKFKLLLWMLTKLLQRAVKTNPKCAAFVKDKNVTFQIQTTSGEGRYFEVKNGKIRSYVGQTKSPSFTFTFKTGRKGFAVLSAKDNSVNTFLTALRTEDLVITGNFVDVMWFQSLVDFVQPHSKLSSTV</sequence>
<evidence type="ECO:0008006" key="3">
    <source>
        <dbReference type="Google" id="ProtNLM"/>
    </source>
</evidence>
<reference evidence="1 2" key="1">
    <citation type="submission" date="2017-02" db="EMBL/GenBank/DDBJ databases">
        <authorList>
            <person name="Peterson S.W."/>
        </authorList>
    </citation>
    <scope>NUCLEOTIDE SEQUENCE [LARGE SCALE GENOMIC DNA]</scope>
    <source>
        <strain evidence="1">C6</strain>
    </source>
</reference>
<protein>
    <recommendedName>
        <fullName evidence="3">Helicase</fullName>
    </recommendedName>
</protein>
<dbReference type="EMBL" id="FUUY01000006">
    <property type="protein sequence ID" value="SJX22421.1"/>
    <property type="molecule type" value="Genomic_DNA"/>
</dbReference>
<dbReference type="Gene3D" id="3.30.1050.10">
    <property type="entry name" value="SCP2 sterol-binding domain"/>
    <property type="match status" value="1"/>
</dbReference>
<dbReference type="Proteomes" id="UP000196240">
    <property type="component" value="Unassembled WGS sequence"/>
</dbReference>
<organism evidence="1 2">
    <name type="scientific">Acinetobacter johnsonii</name>
    <dbReference type="NCBI Taxonomy" id="40214"/>
    <lineage>
        <taxon>Bacteria</taxon>
        <taxon>Pseudomonadati</taxon>
        <taxon>Pseudomonadota</taxon>
        <taxon>Gammaproteobacteria</taxon>
        <taxon>Moraxellales</taxon>
        <taxon>Moraxellaceae</taxon>
        <taxon>Acinetobacter</taxon>
    </lineage>
</organism>
<name>A0A1R7QDW4_ACIJO</name>
<accession>A0A1R7QDW4</accession>
<dbReference type="AlphaFoldDB" id="A0A1R7QDW4"/>
<gene>
    <name evidence="1" type="ORF">ACNJC6_02063</name>
</gene>
<dbReference type="RefSeq" id="WP_087012937.1">
    <property type="nucleotide sequence ID" value="NZ_FUUY01000006.1"/>
</dbReference>
<dbReference type="InterPro" id="IPR036527">
    <property type="entry name" value="SCP2_sterol-bd_dom_sf"/>
</dbReference>
<dbReference type="SUPFAM" id="SSF55718">
    <property type="entry name" value="SCP-like"/>
    <property type="match status" value="1"/>
</dbReference>
<evidence type="ECO:0000313" key="1">
    <source>
        <dbReference type="EMBL" id="SJX22421.1"/>
    </source>
</evidence>
<proteinExistence type="predicted"/>
<evidence type="ECO:0000313" key="2">
    <source>
        <dbReference type="Proteomes" id="UP000196240"/>
    </source>
</evidence>